<gene>
    <name evidence="9" type="ORF">NDU88_002212</name>
</gene>
<organism evidence="9 10">
    <name type="scientific">Pleurodeles waltl</name>
    <name type="common">Iberian ribbed newt</name>
    <dbReference type="NCBI Taxonomy" id="8319"/>
    <lineage>
        <taxon>Eukaryota</taxon>
        <taxon>Metazoa</taxon>
        <taxon>Chordata</taxon>
        <taxon>Craniata</taxon>
        <taxon>Vertebrata</taxon>
        <taxon>Euteleostomi</taxon>
        <taxon>Amphibia</taxon>
        <taxon>Batrachia</taxon>
        <taxon>Caudata</taxon>
        <taxon>Salamandroidea</taxon>
        <taxon>Salamandridae</taxon>
        <taxon>Pleurodelinae</taxon>
        <taxon>Pleurodeles</taxon>
    </lineage>
</organism>
<dbReference type="InterPro" id="IPR019356">
    <property type="entry name" value="Menorin_dom"/>
</dbReference>
<dbReference type="GO" id="GO:0016020">
    <property type="term" value="C:membrane"/>
    <property type="evidence" value="ECO:0007669"/>
    <property type="project" value="UniProtKB-SubCell"/>
</dbReference>
<keyword evidence="3 7" id="KW-1133">Transmembrane helix</keyword>
<dbReference type="GO" id="GO:0005615">
    <property type="term" value="C:extracellular space"/>
    <property type="evidence" value="ECO:0007669"/>
    <property type="project" value="TreeGrafter"/>
</dbReference>
<keyword evidence="4 7" id="KW-0472">Membrane</keyword>
<evidence type="ECO:0000256" key="4">
    <source>
        <dbReference type="ARBA" id="ARBA00023136"/>
    </source>
</evidence>
<evidence type="ECO:0000256" key="1">
    <source>
        <dbReference type="ARBA" id="ARBA00004167"/>
    </source>
</evidence>
<dbReference type="PANTHER" id="PTHR21184">
    <property type="entry name" value="MENORIN (DENDRITIC BRANCHING PROTEIN)"/>
    <property type="match status" value="1"/>
</dbReference>
<evidence type="ECO:0000313" key="10">
    <source>
        <dbReference type="Proteomes" id="UP001066276"/>
    </source>
</evidence>
<dbReference type="AlphaFoldDB" id="A0AAV7T2J8"/>
<accession>A0AAV7T2J8</accession>
<feature type="domain" description="Menorin-like" evidence="8">
    <location>
        <begin position="67"/>
        <end position="304"/>
    </location>
</feature>
<evidence type="ECO:0000313" key="9">
    <source>
        <dbReference type="EMBL" id="KAJ1170334.1"/>
    </source>
</evidence>
<feature type="transmembrane region" description="Helical" evidence="7">
    <location>
        <begin position="12"/>
        <end position="34"/>
    </location>
</feature>
<evidence type="ECO:0000256" key="6">
    <source>
        <dbReference type="ARBA" id="ARBA00044953"/>
    </source>
</evidence>
<evidence type="ECO:0000256" key="5">
    <source>
        <dbReference type="ARBA" id="ARBA00044104"/>
    </source>
</evidence>
<evidence type="ECO:0000256" key="2">
    <source>
        <dbReference type="ARBA" id="ARBA00022692"/>
    </source>
</evidence>
<sequence>MIASKHCEVLRTAAGVGVFVAVCIAITVVCLTVGRKPSTDFPDTVFFSTDDDMLDYLSYQYNIDKKDGLLATWYHAANKKSELEKALMSSSMVLEADVNIEGLHTVNETNIPVMAHPPDVYSDNTLDEWLGAVLGSKKGIKLDFKSIKAVAPSLDILNKTSLKMKINRPVWLNADILKGPNVNLNIAINATEFLRLVKEKYPKVTISPGWMTLYVPQLPNNSYTLEMIKEMYDLIKDLPQRISFPARAVIAKSAWPYFRWLLQKSDRYSMTLWQGEKDPVTVEDLLYFRDNSQPEEIYYDIYEPTLSQFKEIAMNPKRKRMFYSGGSLQKFFHPDDSDALLIEWYEVDSKVALMRLLQNQNGMIALDVDVHKDGNPLAYLSNSSTMALESCLDLLYTSSSVWGVFLKIKTKAALTPTLRLLSGLYRSDLLLNPVWVSMDVSYGSFRSEGYIDGRQFIDTIITDFPYVTIAPGWPREVLNNGYTESLIEDMLRLVDGLWQDVSFQLQAVALSKAWKPATKLLEVSPSYTITVEHNPTQGEFKDGYSGLVDIRSHTETSVYYKLPRDYRNEFMMSVYSS</sequence>
<comment type="similarity">
    <text evidence="6">Belongs to the menorin family.</text>
</comment>
<name>A0AAV7T2J8_PLEWA</name>
<dbReference type="PANTHER" id="PTHR21184:SF4">
    <property type="entry name" value="PROTEIN FAM151A"/>
    <property type="match status" value="1"/>
</dbReference>
<reference evidence="9" key="1">
    <citation type="journal article" date="2022" name="bioRxiv">
        <title>Sequencing and chromosome-scale assembly of the giantPleurodeles waltlgenome.</title>
        <authorList>
            <person name="Brown T."/>
            <person name="Elewa A."/>
            <person name="Iarovenko S."/>
            <person name="Subramanian E."/>
            <person name="Araus A.J."/>
            <person name="Petzold A."/>
            <person name="Susuki M."/>
            <person name="Suzuki K.-i.T."/>
            <person name="Hayashi T."/>
            <person name="Toyoda A."/>
            <person name="Oliveira C."/>
            <person name="Osipova E."/>
            <person name="Leigh N.D."/>
            <person name="Simon A."/>
            <person name="Yun M.H."/>
        </authorList>
    </citation>
    <scope>NUCLEOTIDE SEQUENCE</scope>
    <source>
        <strain evidence="9">20211129_DDA</strain>
        <tissue evidence="9">Liver</tissue>
    </source>
</reference>
<feature type="domain" description="Menorin-like" evidence="8">
    <location>
        <begin position="338"/>
        <end position="567"/>
    </location>
</feature>
<keyword evidence="2 7" id="KW-0812">Transmembrane</keyword>
<evidence type="ECO:0000256" key="3">
    <source>
        <dbReference type="ARBA" id="ARBA00022989"/>
    </source>
</evidence>
<protein>
    <recommendedName>
        <fullName evidence="5">Protein FAM151A</fullName>
    </recommendedName>
</protein>
<dbReference type="Proteomes" id="UP001066276">
    <property type="component" value="Chromosome 4_1"/>
</dbReference>
<evidence type="ECO:0000256" key="7">
    <source>
        <dbReference type="SAM" id="Phobius"/>
    </source>
</evidence>
<proteinExistence type="inferred from homology"/>
<evidence type="ECO:0000259" key="8">
    <source>
        <dbReference type="Pfam" id="PF10223"/>
    </source>
</evidence>
<comment type="caution">
    <text evidence="9">The sequence shown here is derived from an EMBL/GenBank/DDBJ whole genome shotgun (WGS) entry which is preliminary data.</text>
</comment>
<dbReference type="EMBL" id="JANPWB010000007">
    <property type="protein sequence ID" value="KAJ1170334.1"/>
    <property type="molecule type" value="Genomic_DNA"/>
</dbReference>
<keyword evidence="10" id="KW-1185">Reference proteome</keyword>
<dbReference type="Pfam" id="PF10223">
    <property type="entry name" value="Menorin_N"/>
    <property type="match status" value="2"/>
</dbReference>
<comment type="subcellular location">
    <subcellularLocation>
        <location evidence="1">Membrane</location>
        <topology evidence="1">Single-pass membrane protein</topology>
    </subcellularLocation>
</comment>